<name>W6N7V7_CLOTY</name>
<gene>
    <name evidence="1" type="ORF">CTDIVETGP_2681</name>
</gene>
<organism evidence="1 2">
    <name type="scientific">Clostridium tyrobutyricum DIVETGP</name>
    <dbReference type="NCBI Taxonomy" id="1408889"/>
    <lineage>
        <taxon>Bacteria</taxon>
        <taxon>Bacillati</taxon>
        <taxon>Bacillota</taxon>
        <taxon>Clostridia</taxon>
        <taxon>Eubacteriales</taxon>
        <taxon>Clostridiaceae</taxon>
        <taxon>Clostridium</taxon>
    </lineage>
</organism>
<proteinExistence type="predicted"/>
<comment type="caution">
    <text evidence="1">The sequence shown here is derived from an EMBL/GenBank/DDBJ whole genome shotgun (WGS) entry which is preliminary data.</text>
</comment>
<dbReference type="InterPro" id="IPR008930">
    <property type="entry name" value="Terpenoid_cyclase/PrenylTrfase"/>
</dbReference>
<dbReference type="SUPFAM" id="SSF48208">
    <property type="entry name" value="Six-hairpin glycosidases"/>
    <property type="match status" value="1"/>
</dbReference>
<protein>
    <recommendedName>
        <fullName evidence="3">Glycosyltransferase</fullName>
    </recommendedName>
</protein>
<dbReference type="AlphaFoldDB" id="W6N7V7"/>
<dbReference type="SUPFAM" id="SSF48239">
    <property type="entry name" value="Terpenoid cyclases/Protein prenyltransferases"/>
    <property type="match status" value="1"/>
</dbReference>
<evidence type="ECO:0000313" key="2">
    <source>
        <dbReference type="Proteomes" id="UP000019482"/>
    </source>
</evidence>
<dbReference type="OrthoDB" id="9795873at2"/>
<dbReference type="Proteomes" id="UP000019482">
    <property type="component" value="Unassembled WGS sequence"/>
</dbReference>
<dbReference type="RefSeq" id="WP_017751039.1">
    <property type="nucleotide sequence ID" value="NZ_CBXI010000044.1"/>
</dbReference>
<keyword evidence="2" id="KW-1185">Reference proteome</keyword>
<evidence type="ECO:0000313" key="1">
    <source>
        <dbReference type="EMBL" id="CDL92611.1"/>
    </source>
</evidence>
<reference evidence="1 2" key="1">
    <citation type="journal article" date="2015" name="Genome Announc.">
        <title>Draft Genome Sequence of Clostridium tyrobutyricum Strain DIVETGP, Isolated from Cow's Milk for Grana Padano Production.</title>
        <authorList>
            <person name="Soggiu A."/>
            <person name="Piras C."/>
            <person name="Gaiarsa S."/>
            <person name="Sassera D."/>
            <person name="Roncada P."/>
            <person name="Bendixen E."/>
            <person name="Brasca M."/>
            <person name="Bonizzi L."/>
        </authorList>
    </citation>
    <scope>NUCLEOTIDE SEQUENCE [LARGE SCALE GENOMIC DNA]</scope>
    <source>
        <strain evidence="1 2">DIVETGP</strain>
    </source>
</reference>
<evidence type="ECO:0008006" key="3">
    <source>
        <dbReference type="Google" id="ProtNLM"/>
    </source>
</evidence>
<accession>W6N7V7</accession>
<dbReference type="InterPro" id="IPR008928">
    <property type="entry name" value="6-hairpin_glycosidase_sf"/>
</dbReference>
<dbReference type="EMBL" id="CBXI010000044">
    <property type="protein sequence ID" value="CDL92611.1"/>
    <property type="molecule type" value="Genomic_DNA"/>
</dbReference>
<dbReference type="GO" id="GO:0005975">
    <property type="term" value="P:carbohydrate metabolic process"/>
    <property type="evidence" value="ECO:0007669"/>
    <property type="project" value="InterPro"/>
</dbReference>
<dbReference type="Gene3D" id="1.50.10.20">
    <property type="match status" value="2"/>
</dbReference>
<dbReference type="GeneID" id="29418897"/>
<sequence length="343" mass="39486">MFTEKDAEALFIITDDTGMIQHSSFTIPDPNSGYTTDDNARALMTSVMLYEKYSTPKYLKLIYRYLSFLLYAQNKNGGFKNFMDYNRNFIEENGSEDCFGRCLWCLGYTLNSNSLSDTVKYAVLDMIKKAIPNIYNLNFIRGKSYSLIGLCLIFNFMNDKDKIKDTIVKISDQLVNNFKINSNADWKWFEDKLTYSNSILPFSLLKSYALTKNQEYLNIAIDTLSFLDNIYFKSGYFKPIGCNGWFEKGDISPAEFDEQPVESCSSAFMYLEAYKITRKSIYLNRLKSCYEWFTGNNSSKKSLIDKSTHGSYDGIMKSRINLNTGAESILAKITTQLLLSEYL</sequence>